<dbReference type="OrthoDB" id="5581259at2759"/>
<feature type="compositionally biased region" description="Low complexity" evidence="6">
    <location>
        <begin position="1"/>
        <end position="20"/>
    </location>
</feature>
<gene>
    <name evidence="8" type="ORF">I9W82_000943</name>
</gene>
<dbReference type="InterPro" id="IPR005344">
    <property type="entry name" value="TMEM33/Pom33"/>
</dbReference>
<accession>A0A8H8DE64</accession>
<evidence type="ECO:0000256" key="2">
    <source>
        <dbReference type="ARBA" id="ARBA00007322"/>
    </source>
</evidence>
<dbReference type="GO" id="GO:0061024">
    <property type="term" value="P:membrane organization"/>
    <property type="evidence" value="ECO:0007669"/>
    <property type="project" value="TreeGrafter"/>
</dbReference>
<evidence type="ECO:0000256" key="6">
    <source>
        <dbReference type="SAM" id="MobiDB-lite"/>
    </source>
</evidence>
<dbReference type="Pfam" id="PF03661">
    <property type="entry name" value="TMEM33_Pom33"/>
    <property type="match status" value="1"/>
</dbReference>
<feature type="transmembrane region" description="Helical" evidence="7">
    <location>
        <begin position="103"/>
        <end position="120"/>
    </location>
</feature>
<dbReference type="InterPro" id="IPR051645">
    <property type="entry name" value="PER33/POM33_regulator"/>
</dbReference>
<evidence type="ECO:0000256" key="4">
    <source>
        <dbReference type="ARBA" id="ARBA00022989"/>
    </source>
</evidence>
<dbReference type="AlphaFoldDB" id="A0A8H8DE64"/>
<evidence type="ECO:0000256" key="1">
    <source>
        <dbReference type="ARBA" id="ARBA00004141"/>
    </source>
</evidence>
<keyword evidence="4 7" id="KW-1133">Transmembrane helix</keyword>
<name>A0A8H8DE64_9ASCO</name>
<comment type="similarity">
    <text evidence="2">Belongs to the PER33/POM33 family.</text>
</comment>
<reference evidence="8 9" key="1">
    <citation type="submission" date="2020-12" db="EMBL/GenBank/DDBJ databases">
        <title>Effect of drift, selection, and recombination on the evolution of hybrid genomes in Candida yeast pathogens.</title>
        <authorList>
            <person name="Mixao V."/>
            <person name="Ksiezopolska E."/>
            <person name="Saus E."/>
            <person name="Boekhout T."/>
            <person name="Gacser A."/>
            <person name="Gabaldon T."/>
        </authorList>
    </citation>
    <scope>NUCLEOTIDE SEQUENCE [LARGE SCALE GENOMIC DNA]</scope>
    <source>
        <strain evidence="8 9">BP57</strain>
    </source>
</reference>
<sequence length="270" mass="30579">MPPATAKKPTSSTTPNSTPKGKVDTEKLLELVYTLQFAWFVGNVLTVFGFISSTLTFIRILPSLYKLDYLITLLGILISFGILVFQLVQKNGLRFGILIRDDNTHYLLLGGFLLFLRPYVWLTLVPFAIFSTFHVLAYVNGYILPLVGLDKSNISSTITNFVSQNNAKSIEAASGIELVTYVWLLLRMITFRKRSLSPVLVYTVFLKKRHEVSAFTRSYVKAVADAGDKIVNDVNHPVLRDVWAQIRNVFGIVDRYKLVNDYTQQEDKTK</sequence>
<keyword evidence="3 7" id="KW-0812">Transmembrane</keyword>
<dbReference type="GeneID" id="93649572"/>
<dbReference type="Proteomes" id="UP000669133">
    <property type="component" value="Unassembled WGS sequence"/>
</dbReference>
<evidence type="ECO:0000256" key="5">
    <source>
        <dbReference type="ARBA" id="ARBA00023136"/>
    </source>
</evidence>
<evidence type="ECO:0000256" key="3">
    <source>
        <dbReference type="ARBA" id="ARBA00022692"/>
    </source>
</evidence>
<dbReference type="EMBL" id="JAEOAQ010000001">
    <property type="protein sequence ID" value="KAG5421850.1"/>
    <property type="molecule type" value="Genomic_DNA"/>
</dbReference>
<feature type="transmembrane region" description="Helical" evidence="7">
    <location>
        <begin position="169"/>
        <end position="186"/>
    </location>
</feature>
<keyword evidence="5 7" id="KW-0472">Membrane</keyword>
<dbReference type="GO" id="GO:0071786">
    <property type="term" value="P:endoplasmic reticulum tubular network organization"/>
    <property type="evidence" value="ECO:0007669"/>
    <property type="project" value="TreeGrafter"/>
</dbReference>
<dbReference type="GO" id="GO:0016020">
    <property type="term" value="C:membrane"/>
    <property type="evidence" value="ECO:0007669"/>
    <property type="project" value="UniProtKB-SubCell"/>
</dbReference>
<evidence type="ECO:0000313" key="9">
    <source>
        <dbReference type="Proteomes" id="UP000669133"/>
    </source>
</evidence>
<organism evidence="8 9">
    <name type="scientific">Candida metapsilosis</name>
    <dbReference type="NCBI Taxonomy" id="273372"/>
    <lineage>
        <taxon>Eukaryota</taxon>
        <taxon>Fungi</taxon>
        <taxon>Dikarya</taxon>
        <taxon>Ascomycota</taxon>
        <taxon>Saccharomycotina</taxon>
        <taxon>Pichiomycetes</taxon>
        <taxon>Debaryomycetaceae</taxon>
        <taxon>Candida/Lodderomyces clade</taxon>
        <taxon>Candida</taxon>
    </lineage>
</organism>
<evidence type="ECO:0000313" key="8">
    <source>
        <dbReference type="EMBL" id="KAG5421850.1"/>
    </source>
</evidence>
<protein>
    <submittedName>
        <fullName evidence="8">POM33</fullName>
    </submittedName>
</protein>
<evidence type="ECO:0000256" key="7">
    <source>
        <dbReference type="SAM" id="Phobius"/>
    </source>
</evidence>
<comment type="caution">
    <text evidence="8">The sequence shown here is derived from an EMBL/GenBank/DDBJ whole genome shotgun (WGS) entry which is preliminary data.</text>
</comment>
<dbReference type="PANTHER" id="PTHR12703:SF4">
    <property type="entry name" value="TRANSMEMBRANE PROTEIN 33"/>
    <property type="match status" value="1"/>
</dbReference>
<comment type="subcellular location">
    <subcellularLocation>
        <location evidence="1">Membrane</location>
        <topology evidence="1">Multi-pass membrane protein</topology>
    </subcellularLocation>
</comment>
<feature type="transmembrane region" description="Helical" evidence="7">
    <location>
        <begin position="70"/>
        <end position="88"/>
    </location>
</feature>
<dbReference type="PANTHER" id="PTHR12703">
    <property type="entry name" value="TRANSMEMBRANE PROTEIN 33"/>
    <property type="match status" value="1"/>
</dbReference>
<feature type="transmembrane region" description="Helical" evidence="7">
    <location>
        <begin position="37"/>
        <end position="58"/>
    </location>
</feature>
<keyword evidence="9" id="KW-1185">Reference proteome</keyword>
<feature type="region of interest" description="Disordered" evidence="6">
    <location>
        <begin position="1"/>
        <end position="21"/>
    </location>
</feature>
<dbReference type="RefSeq" id="XP_067550966.1">
    <property type="nucleotide sequence ID" value="XM_067695361.1"/>
</dbReference>
<proteinExistence type="inferred from homology"/>
<dbReference type="GO" id="GO:0005783">
    <property type="term" value="C:endoplasmic reticulum"/>
    <property type="evidence" value="ECO:0007669"/>
    <property type="project" value="TreeGrafter"/>
</dbReference>